<dbReference type="EMBL" id="REGN01001020">
    <property type="protein sequence ID" value="RNA37602.1"/>
    <property type="molecule type" value="Genomic_DNA"/>
</dbReference>
<comment type="caution">
    <text evidence="1">The sequence shown here is derived from an EMBL/GenBank/DDBJ whole genome shotgun (WGS) entry which is preliminary data.</text>
</comment>
<gene>
    <name evidence="1" type="ORF">BpHYR1_027474</name>
</gene>
<name>A0A3M7SPI0_BRAPC</name>
<proteinExistence type="predicted"/>
<organism evidence="1 2">
    <name type="scientific">Brachionus plicatilis</name>
    <name type="common">Marine rotifer</name>
    <name type="synonym">Brachionus muelleri</name>
    <dbReference type="NCBI Taxonomy" id="10195"/>
    <lineage>
        <taxon>Eukaryota</taxon>
        <taxon>Metazoa</taxon>
        <taxon>Spiralia</taxon>
        <taxon>Gnathifera</taxon>
        <taxon>Rotifera</taxon>
        <taxon>Eurotatoria</taxon>
        <taxon>Monogononta</taxon>
        <taxon>Pseudotrocha</taxon>
        <taxon>Ploima</taxon>
        <taxon>Brachionidae</taxon>
        <taxon>Brachionus</taxon>
    </lineage>
</organism>
<reference evidence="1 2" key="1">
    <citation type="journal article" date="2018" name="Sci. Rep.">
        <title>Genomic signatures of local adaptation to the degree of environmental predictability in rotifers.</title>
        <authorList>
            <person name="Franch-Gras L."/>
            <person name="Hahn C."/>
            <person name="Garcia-Roger E.M."/>
            <person name="Carmona M.J."/>
            <person name="Serra M."/>
            <person name="Gomez A."/>
        </authorList>
    </citation>
    <scope>NUCLEOTIDE SEQUENCE [LARGE SCALE GENOMIC DNA]</scope>
    <source>
        <strain evidence="1">HYR1</strain>
    </source>
</reference>
<keyword evidence="2" id="KW-1185">Reference proteome</keyword>
<sequence>MPDCPLGHHELGLVDRWITGYQNRLRWITGYQNRLRWITGIEDNSGEKICPKSPRKYICDQNKISELFIDFVVSNIESFSIADDTKFRNNGNNKKNILCMCTLEMKEDGSSQYS</sequence>
<accession>A0A3M7SPI0</accession>
<evidence type="ECO:0000313" key="2">
    <source>
        <dbReference type="Proteomes" id="UP000276133"/>
    </source>
</evidence>
<dbReference type="Proteomes" id="UP000276133">
    <property type="component" value="Unassembled WGS sequence"/>
</dbReference>
<protein>
    <submittedName>
        <fullName evidence="1">Uncharacterized protein</fullName>
    </submittedName>
</protein>
<dbReference type="AlphaFoldDB" id="A0A3M7SPI0"/>
<evidence type="ECO:0000313" key="1">
    <source>
        <dbReference type="EMBL" id="RNA37602.1"/>
    </source>
</evidence>